<sequence>MVKSDSHMERIRQRLLDETAGIKKSEEKRKEREGKKFGKQVQVEKIKERERNKKEMEEKLKNLKRNRKDVLDNAGGNSNFNDKDDGFDIAVEDAISDRPNKQRKGLDGKKLGGVPSNRKARDQKYGFGGVGRRSKQNTKESTDDFGSRECGGRDRGGRGGFGGRGGSRGGGGGGRGGGRGGHAGGRGGSGGTRGRGGAGGRGGSKRLGKSRRETVRSKQ</sequence>
<keyword evidence="2" id="KW-1185">Reference proteome</keyword>
<reference evidence="1 2" key="1">
    <citation type="journal article" date="2019" name="Nat. Ecol. Evol.">
        <title>Megaphylogeny resolves global patterns of mushroom evolution.</title>
        <authorList>
            <person name="Varga T."/>
            <person name="Krizsan K."/>
            <person name="Foldi C."/>
            <person name="Dima B."/>
            <person name="Sanchez-Garcia M."/>
            <person name="Sanchez-Ramirez S."/>
            <person name="Szollosi G.J."/>
            <person name="Szarkandi J.G."/>
            <person name="Papp V."/>
            <person name="Albert L."/>
            <person name="Andreopoulos W."/>
            <person name="Angelini C."/>
            <person name="Antonin V."/>
            <person name="Barry K.W."/>
            <person name="Bougher N.L."/>
            <person name="Buchanan P."/>
            <person name="Buyck B."/>
            <person name="Bense V."/>
            <person name="Catcheside P."/>
            <person name="Chovatia M."/>
            <person name="Cooper J."/>
            <person name="Damon W."/>
            <person name="Desjardin D."/>
            <person name="Finy P."/>
            <person name="Geml J."/>
            <person name="Haridas S."/>
            <person name="Hughes K."/>
            <person name="Justo A."/>
            <person name="Karasinski D."/>
            <person name="Kautmanova I."/>
            <person name="Kiss B."/>
            <person name="Kocsube S."/>
            <person name="Kotiranta H."/>
            <person name="LaButti K.M."/>
            <person name="Lechner B.E."/>
            <person name="Liimatainen K."/>
            <person name="Lipzen A."/>
            <person name="Lukacs Z."/>
            <person name="Mihaltcheva S."/>
            <person name="Morgado L.N."/>
            <person name="Niskanen T."/>
            <person name="Noordeloos M.E."/>
            <person name="Ohm R.A."/>
            <person name="Ortiz-Santana B."/>
            <person name="Ovrebo C."/>
            <person name="Racz N."/>
            <person name="Riley R."/>
            <person name="Savchenko A."/>
            <person name="Shiryaev A."/>
            <person name="Soop K."/>
            <person name="Spirin V."/>
            <person name="Szebenyi C."/>
            <person name="Tomsovsky M."/>
            <person name="Tulloss R.E."/>
            <person name="Uehling J."/>
            <person name="Grigoriev I.V."/>
            <person name="Vagvolgyi C."/>
            <person name="Papp T."/>
            <person name="Martin F.M."/>
            <person name="Miettinen O."/>
            <person name="Hibbett D.S."/>
            <person name="Nagy L.G."/>
        </authorList>
    </citation>
    <scope>NUCLEOTIDE SEQUENCE [LARGE SCALE GENOMIC DNA]</scope>
    <source>
        <strain evidence="1 2">NL-1719</strain>
    </source>
</reference>
<gene>
    <name evidence="1" type="ORF">BDN72DRAFT_384092</name>
</gene>
<dbReference type="Proteomes" id="UP000308600">
    <property type="component" value="Unassembled WGS sequence"/>
</dbReference>
<organism evidence="1 2">
    <name type="scientific">Pluteus cervinus</name>
    <dbReference type="NCBI Taxonomy" id="181527"/>
    <lineage>
        <taxon>Eukaryota</taxon>
        <taxon>Fungi</taxon>
        <taxon>Dikarya</taxon>
        <taxon>Basidiomycota</taxon>
        <taxon>Agaricomycotina</taxon>
        <taxon>Agaricomycetes</taxon>
        <taxon>Agaricomycetidae</taxon>
        <taxon>Agaricales</taxon>
        <taxon>Pluteineae</taxon>
        <taxon>Pluteaceae</taxon>
        <taxon>Pluteus</taxon>
    </lineage>
</organism>
<proteinExistence type="predicted"/>
<name>A0ACD3AAX7_9AGAR</name>
<protein>
    <submittedName>
        <fullName evidence="1">Ebp2-domain-containing protein</fullName>
    </submittedName>
</protein>
<evidence type="ECO:0000313" key="1">
    <source>
        <dbReference type="EMBL" id="TFK62570.1"/>
    </source>
</evidence>
<dbReference type="EMBL" id="ML208573">
    <property type="protein sequence ID" value="TFK62570.1"/>
    <property type="molecule type" value="Genomic_DNA"/>
</dbReference>
<accession>A0ACD3AAX7</accession>
<evidence type="ECO:0000313" key="2">
    <source>
        <dbReference type="Proteomes" id="UP000308600"/>
    </source>
</evidence>